<gene>
    <name evidence="2" type="ORF">JKJ07_18145</name>
</gene>
<comment type="caution">
    <text evidence="2">The sequence shown here is derived from an EMBL/GenBank/DDBJ whole genome shotgun (WGS) entry which is preliminary data.</text>
</comment>
<organism evidence="2 3">
    <name type="scientific">Paractinoplanes lichenicola</name>
    <dbReference type="NCBI Taxonomy" id="2802976"/>
    <lineage>
        <taxon>Bacteria</taxon>
        <taxon>Bacillati</taxon>
        <taxon>Actinomycetota</taxon>
        <taxon>Actinomycetes</taxon>
        <taxon>Micromonosporales</taxon>
        <taxon>Micromonosporaceae</taxon>
        <taxon>Paractinoplanes</taxon>
    </lineage>
</organism>
<dbReference type="RefSeq" id="WP_202992774.1">
    <property type="nucleotide sequence ID" value="NZ_JAENHO010000005.1"/>
</dbReference>
<proteinExistence type="predicted"/>
<evidence type="ECO:0000313" key="3">
    <source>
        <dbReference type="Proteomes" id="UP000598996"/>
    </source>
</evidence>
<protein>
    <submittedName>
        <fullName evidence="2">Uncharacterized protein</fullName>
    </submittedName>
</protein>
<evidence type="ECO:0000256" key="1">
    <source>
        <dbReference type="SAM" id="MobiDB-lite"/>
    </source>
</evidence>
<accession>A0ABS1VNB9</accession>
<evidence type="ECO:0000313" key="2">
    <source>
        <dbReference type="EMBL" id="MBL7256222.1"/>
    </source>
</evidence>
<dbReference type="EMBL" id="JAENHO010000005">
    <property type="protein sequence ID" value="MBL7256222.1"/>
    <property type="molecule type" value="Genomic_DNA"/>
</dbReference>
<sequence>MSRWISESWRPRSRIDSRTGALGPWTSDGGIDGESPVDLDDLDPALILVDPVPSHAARHTVDWLMDSGLVDEEQAVAFGSGHPDPAVP</sequence>
<reference evidence="2 3" key="1">
    <citation type="submission" date="2021-01" db="EMBL/GenBank/DDBJ databases">
        <title>Actinoplanes sp. nov. LDG1-01 isolated from lichen.</title>
        <authorList>
            <person name="Saeng-In P."/>
            <person name="Phongsopitanun W."/>
            <person name="Kanchanasin P."/>
            <person name="Yuki M."/>
            <person name="Kudo T."/>
            <person name="Ohkuma M."/>
            <person name="Tanasupawat S."/>
        </authorList>
    </citation>
    <scope>NUCLEOTIDE SEQUENCE [LARGE SCALE GENOMIC DNA]</scope>
    <source>
        <strain evidence="2 3">LDG1-01</strain>
    </source>
</reference>
<name>A0ABS1VNB9_9ACTN</name>
<keyword evidence="3" id="KW-1185">Reference proteome</keyword>
<feature type="region of interest" description="Disordered" evidence="1">
    <location>
        <begin position="1"/>
        <end position="37"/>
    </location>
</feature>
<dbReference type="Proteomes" id="UP000598996">
    <property type="component" value="Unassembled WGS sequence"/>
</dbReference>